<keyword evidence="5" id="KW-0687">Ribonucleoprotein</keyword>
<reference evidence="13 14" key="1">
    <citation type="submission" date="2017-04" db="EMBL/GenBank/DDBJ databases">
        <title>Draft genome of the yeast Clavispora lusitaniae type strain CBS 6936.</title>
        <authorList>
            <person name="Durrens P."/>
            <person name="Klopp C."/>
            <person name="Biteau N."/>
            <person name="Fitton-Ouhabi V."/>
            <person name="Dementhon K."/>
            <person name="Accoceberry I."/>
            <person name="Sherman D.J."/>
            <person name="Noel T."/>
        </authorList>
    </citation>
    <scope>NUCLEOTIDE SEQUENCE [LARGE SCALE GENOMIC DNA]</scope>
    <source>
        <strain evidence="13 14">CBS 6936</strain>
    </source>
</reference>
<accession>A0AA91T187</accession>
<dbReference type="Gene3D" id="1.10.1410.10">
    <property type="match status" value="2"/>
</dbReference>
<evidence type="ECO:0000313" key="14">
    <source>
        <dbReference type="Proteomes" id="UP000195602"/>
    </source>
</evidence>
<evidence type="ECO:0000313" key="13">
    <source>
        <dbReference type="EMBL" id="OVF08043.1"/>
    </source>
</evidence>
<feature type="domain" description="Nrap protein" evidence="8">
    <location>
        <begin position="339"/>
        <end position="488"/>
    </location>
</feature>
<dbReference type="Pfam" id="PF17404">
    <property type="entry name" value="Nrap_D3"/>
    <property type="match status" value="1"/>
</dbReference>
<evidence type="ECO:0000256" key="5">
    <source>
        <dbReference type="RuleBase" id="RU364032"/>
    </source>
</evidence>
<evidence type="ECO:0000256" key="1">
    <source>
        <dbReference type="ARBA" id="ARBA00004604"/>
    </source>
</evidence>
<name>A0AA91T187_CLALS</name>
<dbReference type="InterPro" id="IPR035367">
    <property type="entry name" value="Nrap_D2"/>
</dbReference>
<sequence length="1172" mass="131847">MAKRKLDEVQASAVPNDDAGIDAVPESINGNNSDAGSDSDVEEEEEEDEAKTEEETIRQQGRPTKKQRKQLSAQEIQVARETAELFKSNIFKMQIDELVSEVKIKESNVSRIEKVLHRLHGCISQIPASESLTLEEAENLINPKKVVIPFPDPKPTKTNYKFGYLPPEDVSLVGSFGLKTGIAQREGMSIDISLTMPKSLFSPKDYLNYRALYKRAFYLAYMAEHLIHLTKKNNLPVKISYCYLNDDVLCPMLKLESIKTDNKDDLCFHKTKFSINLIAAFPFGVFEPKKLLPDRNCIRVQSDSEELPPTPYYNSSILSSSTYDYYLKFLYASKKSADAFKDACTLGRLWLQQRGMGSSINKGGFGHFEFAITMAALLNGGGANGNKILLHGFSSYQLFKGTIKYLATMDLTSGYLSFSGEIGDSISCKYNADAGFNTPTIFDKNVKLNILWKMSNSSYQALRLQAISTYSLLNDVVYDRFDPILLRKTGLNCMKYDLVYNVELPEDLYESFGALEKISFITFDNYVKHKLYVILKTALGERVTSLEILNEKVSNTFPLTRRKPAQPHCTKYTIGLELNADECDKLVTKGPNDIDEEQAAKFRAFWGSKSSLRRFKDGTIQHCVVWTVEKNEPLVFQIMNYALNTHVHPLISQHASSNASKFNARLPTPSNALASNSGVTSTANFTLLKSSFEDLCKIMYNLEMPLGIKSILPASPALRNTSILQPVPFAVSDPNFWNEVVLQFETSSRWPDEIKALEKTKAAFLLKMSDTLNKETTYKTFLSRDHSIPFNEDVTILNVMAPSGFGFKIRVLTERDEILYLRAVENAGTQKAIVQNIYLKFNQRYIGSIKHTRTINILNSSFPYYSPTVRLLKQWLDAHVLLGHFTDELVELIALKPFVDPAPYTVPNSVEKGFLQVLDFLASWNWKDDALILDLVKRSDAVVTDLDNKLSDKLSVQAYQLIQSNFEKIRKSDPSAMKTQFFVGSKDDASGILWSDEVTLPIASRLTALARAAISLVKDTAFDQATMDLFFTPALNDFDFFMKVKGSNLNKSSGIKREGEFKNLNTNLTSYPTDITSRYDLSSVLVDELKKKFGNIIIFSSRKCPVLFGEGDNVVCGVFVPTAMSKKKFRVSLGMDVKPTVDGDEVVINKQEIFDQISLLGGDLIKSIKFRK</sequence>
<keyword evidence="3 5" id="KW-0694">RNA-binding</keyword>
<dbReference type="InterPro" id="IPR005554">
    <property type="entry name" value="NOL6/Upt22"/>
</dbReference>
<dbReference type="PANTHER" id="PTHR17972">
    <property type="entry name" value="NUCLEOLAR RNA-ASSOCIATED PROTEIN"/>
    <property type="match status" value="1"/>
</dbReference>
<evidence type="ECO:0000259" key="12">
    <source>
        <dbReference type="Pfam" id="PF17407"/>
    </source>
</evidence>
<dbReference type="GO" id="GO:0006364">
    <property type="term" value="P:rRNA processing"/>
    <property type="evidence" value="ECO:0007669"/>
    <property type="project" value="UniProtKB-KW"/>
</dbReference>
<dbReference type="KEGG" id="clus:A9F13_10g01914"/>
<keyword evidence="5" id="KW-0698">rRNA processing</keyword>
<dbReference type="InterPro" id="IPR035371">
    <property type="entry name" value="Nrap_D6"/>
</dbReference>
<evidence type="ECO:0000256" key="6">
    <source>
        <dbReference type="SAM" id="MobiDB-lite"/>
    </source>
</evidence>
<dbReference type="Pfam" id="PF03813">
    <property type="entry name" value="Nrap"/>
    <property type="match status" value="1"/>
</dbReference>
<feature type="compositionally biased region" description="Acidic residues" evidence="6">
    <location>
        <begin position="37"/>
        <end position="52"/>
    </location>
</feature>
<keyword evidence="4 5" id="KW-0539">Nucleus</keyword>
<evidence type="ECO:0000259" key="9">
    <source>
        <dbReference type="Pfam" id="PF17404"/>
    </source>
</evidence>
<dbReference type="EMBL" id="LYUB02000010">
    <property type="protein sequence ID" value="OVF08043.1"/>
    <property type="molecule type" value="Genomic_DNA"/>
</dbReference>
<dbReference type="PANTHER" id="PTHR17972:SF0">
    <property type="entry name" value="NUCLEOLAR PROTEIN 6"/>
    <property type="match status" value="1"/>
</dbReference>
<dbReference type="GO" id="GO:0032545">
    <property type="term" value="C:CURI complex"/>
    <property type="evidence" value="ECO:0007669"/>
    <property type="project" value="TreeGrafter"/>
</dbReference>
<comment type="similarity">
    <text evidence="2 5">Belongs to the NRAP family.</text>
</comment>
<dbReference type="Pfam" id="PF17406">
    <property type="entry name" value="Nrap_D5"/>
    <property type="match status" value="1"/>
</dbReference>
<comment type="subcellular location">
    <subcellularLocation>
        <location evidence="1 5">Nucleus</location>
        <location evidence="1 5">Nucleolus</location>
    </subcellularLocation>
</comment>
<dbReference type="InterPro" id="IPR035369">
    <property type="entry name" value="Nrap_D4"/>
</dbReference>
<dbReference type="AlphaFoldDB" id="A0AA91T187"/>
<proteinExistence type="inferred from homology"/>
<evidence type="ECO:0000259" key="10">
    <source>
        <dbReference type="Pfam" id="PF17405"/>
    </source>
</evidence>
<dbReference type="Gene3D" id="3.30.70.3030">
    <property type="match status" value="1"/>
</dbReference>
<keyword evidence="5" id="KW-0690">Ribosome biogenesis</keyword>
<feature type="domain" description="Nrap protein" evidence="12">
    <location>
        <begin position="1035"/>
        <end position="1168"/>
    </location>
</feature>
<protein>
    <recommendedName>
        <fullName evidence="5">U3 small nucleolar RNA-associated protein 22</fullName>
    </recommendedName>
</protein>
<dbReference type="GO" id="GO:0032040">
    <property type="term" value="C:small-subunit processome"/>
    <property type="evidence" value="ECO:0007669"/>
    <property type="project" value="TreeGrafter"/>
</dbReference>
<dbReference type="GO" id="GO:0003723">
    <property type="term" value="F:RNA binding"/>
    <property type="evidence" value="ECO:0007669"/>
    <property type="project" value="UniProtKB-KW"/>
</dbReference>
<feature type="domain" description="Nrap protein" evidence="11">
    <location>
        <begin position="862"/>
        <end position="1024"/>
    </location>
</feature>
<dbReference type="Pfam" id="PF17407">
    <property type="entry name" value="Nrap_D6"/>
    <property type="match status" value="1"/>
</dbReference>
<dbReference type="InterPro" id="IPR035082">
    <property type="entry name" value="Nrap_D1"/>
</dbReference>
<dbReference type="InterPro" id="IPR035370">
    <property type="entry name" value="Nrap_D5"/>
</dbReference>
<evidence type="ECO:0000259" key="11">
    <source>
        <dbReference type="Pfam" id="PF17406"/>
    </source>
</evidence>
<evidence type="ECO:0000259" key="7">
    <source>
        <dbReference type="Pfam" id="PF03813"/>
    </source>
</evidence>
<feature type="region of interest" description="Disordered" evidence="6">
    <location>
        <begin position="1"/>
        <end position="70"/>
    </location>
</feature>
<gene>
    <name evidence="13" type="ORF">A9F13_10g01914</name>
</gene>
<feature type="domain" description="Nrap protein" evidence="9">
    <location>
        <begin position="494"/>
        <end position="647"/>
    </location>
</feature>
<feature type="domain" description="Nrap protein" evidence="7">
    <location>
        <begin position="190"/>
        <end position="336"/>
    </location>
</feature>
<dbReference type="Pfam" id="PF17405">
    <property type="entry name" value="Nrap_D4"/>
    <property type="match status" value="1"/>
</dbReference>
<dbReference type="Gene3D" id="3.30.70.3020">
    <property type="match status" value="1"/>
</dbReference>
<evidence type="ECO:0000256" key="3">
    <source>
        <dbReference type="ARBA" id="ARBA00022884"/>
    </source>
</evidence>
<feature type="domain" description="Nrap protein" evidence="10">
    <location>
        <begin position="672"/>
        <end position="858"/>
    </location>
</feature>
<dbReference type="Proteomes" id="UP000195602">
    <property type="component" value="Unassembled WGS sequence"/>
</dbReference>
<dbReference type="GO" id="GO:0006409">
    <property type="term" value="P:tRNA export from nucleus"/>
    <property type="evidence" value="ECO:0007669"/>
    <property type="project" value="TreeGrafter"/>
</dbReference>
<evidence type="ECO:0000259" key="8">
    <source>
        <dbReference type="Pfam" id="PF17403"/>
    </source>
</evidence>
<dbReference type="InterPro" id="IPR035368">
    <property type="entry name" value="Nrap_D3"/>
</dbReference>
<dbReference type="Pfam" id="PF17403">
    <property type="entry name" value="Nrap_D2"/>
    <property type="match status" value="1"/>
</dbReference>
<comment type="caution">
    <text evidence="13">The sequence shown here is derived from an EMBL/GenBank/DDBJ whole genome shotgun (WGS) entry which is preliminary data.</text>
</comment>
<evidence type="ECO:0000256" key="2">
    <source>
        <dbReference type="ARBA" id="ARBA00006674"/>
    </source>
</evidence>
<dbReference type="GO" id="GO:0034456">
    <property type="term" value="C:UTP-C complex"/>
    <property type="evidence" value="ECO:0007669"/>
    <property type="project" value="TreeGrafter"/>
</dbReference>
<organism evidence="13 14">
    <name type="scientific">Clavispora lusitaniae</name>
    <name type="common">Candida lusitaniae</name>
    <dbReference type="NCBI Taxonomy" id="36911"/>
    <lineage>
        <taxon>Eukaryota</taxon>
        <taxon>Fungi</taxon>
        <taxon>Dikarya</taxon>
        <taxon>Ascomycota</taxon>
        <taxon>Saccharomycotina</taxon>
        <taxon>Pichiomycetes</taxon>
        <taxon>Metschnikowiaceae</taxon>
        <taxon>Clavispora</taxon>
    </lineage>
</organism>
<evidence type="ECO:0000256" key="4">
    <source>
        <dbReference type="ARBA" id="ARBA00023242"/>
    </source>
</evidence>